<dbReference type="Proteomes" id="UP001066276">
    <property type="component" value="Chromosome 9"/>
</dbReference>
<organism evidence="2 3">
    <name type="scientific">Pleurodeles waltl</name>
    <name type="common">Iberian ribbed newt</name>
    <dbReference type="NCBI Taxonomy" id="8319"/>
    <lineage>
        <taxon>Eukaryota</taxon>
        <taxon>Metazoa</taxon>
        <taxon>Chordata</taxon>
        <taxon>Craniata</taxon>
        <taxon>Vertebrata</taxon>
        <taxon>Euteleostomi</taxon>
        <taxon>Amphibia</taxon>
        <taxon>Batrachia</taxon>
        <taxon>Caudata</taxon>
        <taxon>Salamandroidea</taxon>
        <taxon>Salamandridae</taxon>
        <taxon>Pleurodelinae</taxon>
        <taxon>Pleurodeles</taxon>
    </lineage>
</organism>
<gene>
    <name evidence="2" type="ORF">NDU88_006961</name>
</gene>
<evidence type="ECO:0000313" key="2">
    <source>
        <dbReference type="EMBL" id="KAJ1109601.1"/>
    </source>
</evidence>
<feature type="chain" id="PRO_5043978415" evidence="1">
    <location>
        <begin position="41"/>
        <end position="56"/>
    </location>
</feature>
<sequence length="56" mass="6114">MLAPSSCQHGFALSACGLLSTLSWLLQSLHGPEAWHLVSAATEQKSSQRHINHFPM</sequence>
<dbReference type="EMBL" id="JANPWB010000013">
    <property type="protein sequence ID" value="KAJ1109601.1"/>
    <property type="molecule type" value="Genomic_DNA"/>
</dbReference>
<reference evidence="2" key="1">
    <citation type="journal article" date="2022" name="bioRxiv">
        <title>Sequencing and chromosome-scale assembly of the giantPleurodeles waltlgenome.</title>
        <authorList>
            <person name="Brown T."/>
            <person name="Elewa A."/>
            <person name="Iarovenko S."/>
            <person name="Subramanian E."/>
            <person name="Araus A.J."/>
            <person name="Petzold A."/>
            <person name="Susuki M."/>
            <person name="Suzuki K.-i.T."/>
            <person name="Hayashi T."/>
            <person name="Toyoda A."/>
            <person name="Oliveira C."/>
            <person name="Osipova E."/>
            <person name="Leigh N.D."/>
            <person name="Simon A."/>
            <person name="Yun M.H."/>
        </authorList>
    </citation>
    <scope>NUCLEOTIDE SEQUENCE</scope>
    <source>
        <strain evidence="2">20211129_DDA</strain>
        <tissue evidence="2">Liver</tissue>
    </source>
</reference>
<feature type="non-terminal residue" evidence="2">
    <location>
        <position position="56"/>
    </location>
</feature>
<protein>
    <submittedName>
        <fullName evidence="2">Uncharacterized protein</fullName>
    </submittedName>
</protein>
<evidence type="ECO:0000256" key="1">
    <source>
        <dbReference type="SAM" id="SignalP"/>
    </source>
</evidence>
<dbReference type="AlphaFoldDB" id="A0AAV7N213"/>
<proteinExistence type="predicted"/>
<name>A0AAV7N213_PLEWA</name>
<keyword evidence="1" id="KW-0732">Signal</keyword>
<evidence type="ECO:0000313" key="3">
    <source>
        <dbReference type="Proteomes" id="UP001066276"/>
    </source>
</evidence>
<keyword evidence="3" id="KW-1185">Reference proteome</keyword>
<accession>A0AAV7N213</accession>
<comment type="caution">
    <text evidence="2">The sequence shown here is derived from an EMBL/GenBank/DDBJ whole genome shotgun (WGS) entry which is preliminary data.</text>
</comment>
<feature type="signal peptide" evidence="1">
    <location>
        <begin position="1"/>
        <end position="40"/>
    </location>
</feature>